<dbReference type="EMBL" id="LR589639">
    <property type="protein sequence ID" value="VTP08581.1"/>
    <property type="molecule type" value="Genomic_DNA"/>
</dbReference>
<organism evidence="1">
    <name type="scientific">Mycolicibacterium smegmatis</name>
    <name type="common">Mycobacterium smegmatis</name>
    <dbReference type="NCBI Taxonomy" id="1772"/>
    <lineage>
        <taxon>Bacteria</taxon>
        <taxon>Bacillati</taxon>
        <taxon>Actinomycetota</taxon>
        <taxon>Actinomycetes</taxon>
        <taxon>Mycobacteriales</taxon>
        <taxon>Mycobacteriaceae</taxon>
        <taxon>Mycolicibacterium</taxon>
    </lineage>
</organism>
<name>A0A653FHM1_MYCSM</name>
<protein>
    <submittedName>
        <fullName evidence="1">Uncharacterized protein</fullName>
    </submittedName>
</protein>
<dbReference type="KEGG" id="msh:LI98_17635"/>
<accession>A0A653FHM1</accession>
<gene>
    <name evidence="1" type="ORF">BIN_B_02908</name>
</gene>
<dbReference type="RefSeq" id="WP_011729143.1">
    <property type="nucleotide sequence ID" value="NZ_CP009495.1"/>
</dbReference>
<evidence type="ECO:0000313" key="1">
    <source>
        <dbReference type="EMBL" id="VTP08581.1"/>
    </source>
</evidence>
<dbReference type="OMA" id="WSPAENP"/>
<dbReference type="KEGG" id="msn:LI99_17630"/>
<reference evidence="1" key="1">
    <citation type="submission" date="2019-05" db="EMBL/GenBank/DDBJ databases">
        <authorList>
            <person name="Naeem R."/>
            <person name="Antony C."/>
            <person name="Guan Q."/>
        </authorList>
    </citation>
    <scope>NUCLEOTIDE SEQUENCE</scope>
    <source>
        <strain evidence="1">1</strain>
    </source>
</reference>
<proteinExistence type="predicted"/>
<sequence length="123" mass="13446">MIRPYRDRCEEFPTTMETRAVPIRDALDRLTDDTDASRVFGEPYVTPDGATVIPVSTVGRHGARPAGVFVVTDGKPVWEPAVDSTRIAMLGELIGLVAATLATVAMVRRPPWPDVRVTVSRKS</sequence>
<dbReference type="AlphaFoldDB" id="A0A653FHM1"/>